<evidence type="ECO:0000256" key="6">
    <source>
        <dbReference type="ARBA" id="ARBA00022989"/>
    </source>
</evidence>
<name>A0A5D2JJ98_GOSTO</name>
<dbReference type="PRINTS" id="PR00385">
    <property type="entry name" value="P450"/>
</dbReference>
<dbReference type="PANTHER" id="PTHR24298">
    <property type="entry name" value="FLAVONOID 3'-MONOOXYGENASE-RELATED"/>
    <property type="match status" value="1"/>
</dbReference>
<evidence type="ECO:0000256" key="9">
    <source>
        <dbReference type="RuleBase" id="RU000461"/>
    </source>
</evidence>
<dbReference type="InterPro" id="IPR001128">
    <property type="entry name" value="Cyt_P450"/>
</dbReference>
<evidence type="ECO:0000313" key="12">
    <source>
        <dbReference type="Proteomes" id="UP000322667"/>
    </source>
</evidence>
<dbReference type="Pfam" id="PF00067">
    <property type="entry name" value="p450"/>
    <property type="match status" value="1"/>
</dbReference>
<feature type="chain" id="PRO_5022679070" description="Cytochrome P450" evidence="10">
    <location>
        <begin position="21"/>
        <end position="462"/>
    </location>
</feature>
<dbReference type="AlphaFoldDB" id="A0A5D2JJ98"/>
<evidence type="ECO:0000256" key="5">
    <source>
        <dbReference type="ARBA" id="ARBA00022723"/>
    </source>
</evidence>
<dbReference type="SUPFAM" id="SSF48264">
    <property type="entry name" value="Cytochrome P450"/>
    <property type="match status" value="1"/>
</dbReference>
<keyword evidence="9" id="KW-0560">Oxidoreductase</keyword>
<keyword evidence="8 9" id="KW-0408">Iron</keyword>
<reference evidence="11 12" key="1">
    <citation type="submission" date="2019-07" db="EMBL/GenBank/DDBJ databases">
        <title>WGS assembly of Gossypium tomentosum.</title>
        <authorList>
            <person name="Chen Z.J."/>
            <person name="Sreedasyam A."/>
            <person name="Ando A."/>
            <person name="Song Q."/>
            <person name="De L."/>
            <person name="Hulse-Kemp A."/>
            <person name="Ding M."/>
            <person name="Ye W."/>
            <person name="Kirkbride R."/>
            <person name="Jenkins J."/>
            <person name="Plott C."/>
            <person name="Lovell J."/>
            <person name="Lin Y.-M."/>
            <person name="Vaughn R."/>
            <person name="Liu B."/>
            <person name="Li W."/>
            <person name="Simpson S."/>
            <person name="Scheffler B."/>
            <person name="Saski C."/>
            <person name="Grover C."/>
            <person name="Hu G."/>
            <person name="Conover J."/>
            <person name="Carlson J."/>
            <person name="Shu S."/>
            <person name="Boston L."/>
            <person name="Williams M."/>
            <person name="Peterson D."/>
            <person name="Mcgee K."/>
            <person name="Jones D."/>
            <person name="Wendel J."/>
            <person name="Stelly D."/>
            <person name="Grimwood J."/>
            <person name="Schmutz J."/>
        </authorList>
    </citation>
    <scope>NUCLEOTIDE SEQUENCE [LARGE SCALE GENOMIC DNA]</scope>
    <source>
        <strain evidence="11">7179.01</strain>
    </source>
</reference>
<dbReference type="GO" id="GO:0016709">
    <property type="term" value="F:oxidoreductase activity, acting on paired donors, with incorporation or reduction of molecular oxygen, NAD(P)H as one donor, and incorporation of one atom of oxygen"/>
    <property type="evidence" value="ECO:0007669"/>
    <property type="project" value="TreeGrafter"/>
</dbReference>
<comment type="subcellular location">
    <subcellularLocation>
        <location evidence="2">Membrane</location>
        <topology evidence="2">Single-pass membrane protein</topology>
    </subcellularLocation>
</comment>
<dbReference type="GO" id="GO:0020037">
    <property type="term" value="F:heme binding"/>
    <property type="evidence" value="ECO:0007669"/>
    <property type="project" value="InterPro"/>
</dbReference>
<evidence type="ECO:0000313" key="11">
    <source>
        <dbReference type="EMBL" id="TYH54123.1"/>
    </source>
</evidence>
<dbReference type="Proteomes" id="UP000322667">
    <property type="component" value="Chromosome D09"/>
</dbReference>
<dbReference type="InterPro" id="IPR051103">
    <property type="entry name" value="Plant_metabolite_P450s"/>
</dbReference>
<dbReference type="GO" id="GO:0005506">
    <property type="term" value="F:iron ion binding"/>
    <property type="evidence" value="ECO:0007669"/>
    <property type="project" value="InterPro"/>
</dbReference>
<dbReference type="Gene3D" id="1.10.630.10">
    <property type="entry name" value="Cytochrome P450"/>
    <property type="match status" value="1"/>
</dbReference>
<keyword evidence="3 8" id="KW-0349">Heme</keyword>
<feature type="binding site" description="axial binding residue" evidence="8">
    <location>
        <position position="401"/>
    </location>
    <ligand>
        <name>heme</name>
        <dbReference type="ChEBI" id="CHEBI:30413"/>
    </ligand>
    <ligandPart>
        <name>Fe</name>
        <dbReference type="ChEBI" id="CHEBI:18248"/>
    </ligandPart>
</feature>
<dbReference type="PRINTS" id="PR00463">
    <property type="entry name" value="EP450I"/>
</dbReference>
<evidence type="ECO:0000256" key="3">
    <source>
        <dbReference type="ARBA" id="ARBA00022617"/>
    </source>
</evidence>
<evidence type="ECO:0008006" key="13">
    <source>
        <dbReference type="Google" id="ProtNLM"/>
    </source>
</evidence>
<sequence length="462" mass="52065">MSNFLLMIISTLLLILLVKSLRNSKSKGKCPPSPPALPIIGHIHLLKSGLPTSFATLARKYGPLMQIRLGAAKFVVVSDAKSAQEILRTFDTDFASKFMKKLFMTKLLAGSQLQRFTNIGEQETIKLIKSLLNRSKAGEPCDLTAELTELTHSTIYKMAMGRRYSNNPSQNAEIRKIIPVTLKYAAKFHLAEVFGPLKKFDLFGKGKRLNLTLKGYDQLIEQIMKDYQDNDLKYNCENDDEKDVIDILLETYKDADAEELFMASVDTTAAAIRWAMKELINHPNIFKILREEIDSVVGNNRLIKESDVPKLPYLQAVAKEILRLHPPSPFLRRLSNKDSKINGFDIQKGTRVFINVYMLMRDPNCYKEPEKFMPERFLGNCTEMKGRDFHYLPFGSGRRGCPGASLATSLLHATIGALVQCFDWKVKDGEKADTEATGTGYAGAFASPLPCYPITRFDPFQE</sequence>
<accession>A0A5D2JJ98</accession>
<evidence type="ECO:0000256" key="7">
    <source>
        <dbReference type="ARBA" id="ARBA00023136"/>
    </source>
</evidence>
<organism evidence="11 12">
    <name type="scientific">Gossypium tomentosum</name>
    <name type="common">Hawaiian cotton</name>
    <name type="synonym">Gossypium sandvicense</name>
    <dbReference type="NCBI Taxonomy" id="34277"/>
    <lineage>
        <taxon>Eukaryota</taxon>
        <taxon>Viridiplantae</taxon>
        <taxon>Streptophyta</taxon>
        <taxon>Embryophyta</taxon>
        <taxon>Tracheophyta</taxon>
        <taxon>Spermatophyta</taxon>
        <taxon>Magnoliopsida</taxon>
        <taxon>eudicotyledons</taxon>
        <taxon>Gunneridae</taxon>
        <taxon>Pentapetalae</taxon>
        <taxon>rosids</taxon>
        <taxon>malvids</taxon>
        <taxon>Malvales</taxon>
        <taxon>Malvaceae</taxon>
        <taxon>Malvoideae</taxon>
        <taxon>Gossypium</taxon>
    </lineage>
</organism>
<keyword evidence="12" id="KW-1185">Reference proteome</keyword>
<proteinExistence type="inferred from homology"/>
<evidence type="ECO:0000256" key="10">
    <source>
        <dbReference type="SAM" id="SignalP"/>
    </source>
</evidence>
<dbReference type="InterPro" id="IPR036396">
    <property type="entry name" value="Cyt_P450_sf"/>
</dbReference>
<keyword evidence="10" id="KW-0732">Signal</keyword>
<keyword evidence="7" id="KW-0472">Membrane</keyword>
<gene>
    <name evidence="11" type="ORF">ES332_D09G146800v1</name>
</gene>
<dbReference type="InterPro" id="IPR002401">
    <property type="entry name" value="Cyt_P450_E_grp-I"/>
</dbReference>
<dbReference type="GO" id="GO:0016020">
    <property type="term" value="C:membrane"/>
    <property type="evidence" value="ECO:0007669"/>
    <property type="project" value="UniProtKB-SubCell"/>
</dbReference>
<dbReference type="PROSITE" id="PS00086">
    <property type="entry name" value="CYTOCHROME_P450"/>
    <property type="match status" value="1"/>
</dbReference>
<dbReference type="PANTHER" id="PTHR24298:SF751">
    <property type="entry name" value="CYTOCHROME P450, FAMILY 712, SUBFAMILY A, POLYPEPTIDE 2"/>
    <property type="match status" value="1"/>
</dbReference>
<keyword evidence="9" id="KW-0503">Monooxygenase</keyword>
<evidence type="ECO:0000256" key="2">
    <source>
        <dbReference type="ARBA" id="ARBA00004167"/>
    </source>
</evidence>
<comment type="similarity">
    <text evidence="9">Belongs to the cytochrome P450 family.</text>
</comment>
<evidence type="ECO:0000256" key="1">
    <source>
        <dbReference type="ARBA" id="ARBA00001971"/>
    </source>
</evidence>
<dbReference type="InterPro" id="IPR017972">
    <property type="entry name" value="Cyt_P450_CS"/>
</dbReference>
<keyword evidence="4" id="KW-0812">Transmembrane</keyword>
<evidence type="ECO:0000256" key="8">
    <source>
        <dbReference type="PIRSR" id="PIRSR602401-1"/>
    </source>
</evidence>
<keyword evidence="5 8" id="KW-0479">Metal-binding</keyword>
<evidence type="ECO:0000256" key="4">
    <source>
        <dbReference type="ARBA" id="ARBA00022692"/>
    </source>
</evidence>
<feature type="signal peptide" evidence="10">
    <location>
        <begin position="1"/>
        <end position="20"/>
    </location>
</feature>
<protein>
    <recommendedName>
        <fullName evidence="13">Cytochrome P450</fullName>
    </recommendedName>
</protein>
<keyword evidence="6" id="KW-1133">Transmembrane helix</keyword>
<comment type="cofactor">
    <cofactor evidence="1 8">
        <name>heme</name>
        <dbReference type="ChEBI" id="CHEBI:30413"/>
    </cofactor>
</comment>
<dbReference type="EMBL" id="CM017631">
    <property type="protein sequence ID" value="TYH54123.1"/>
    <property type="molecule type" value="Genomic_DNA"/>
</dbReference>